<dbReference type="CDD" id="cd07991">
    <property type="entry name" value="LPLAT_LPCAT1-like"/>
    <property type="match status" value="1"/>
</dbReference>
<evidence type="ECO:0000256" key="10">
    <source>
        <dbReference type="ARBA" id="ARBA00023209"/>
    </source>
</evidence>
<reference evidence="15 16" key="2">
    <citation type="submission" date="2016-08" db="EMBL/GenBank/DDBJ databases">
        <title>Pervasive Adenine N6-methylation of Active Genes in Fungi.</title>
        <authorList>
            <consortium name="DOE Joint Genome Institute"/>
            <person name="Mondo S.J."/>
            <person name="Dannebaum R.O."/>
            <person name="Kuo R.C."/>
            <person name="Labutti K."/>
            <person name="Haridas S."/>
            <person name="Kuo A."/>
            <person name="Salamov A."/>
            <person name="Ahrendt S.R."/>
            <person name="Lipzen A."/>
            <person name="Sullivan W."/>
            <person name="Andreopoulos W.B."/>
            <person name="Clum A."/>
            <person name="Lindquist E."/>
            <person name="Daum C."/>
            <person name="Ramamoorthy G.K."/>
            <person name="Gryganskyi A."/>
            <person name="Culley D."/>
            <person name="Magnuson J.K."/>
            <person name="James T.Y."/>
            <person name="O'Malley M.A."/>
            <person name="Stajich J.E."/>
            <person name="Spatafora J.W."/>
            <person name="Visel A."/>
            <person name="Grigoriev I.V."/>
        </authorList>
    </citation>
    <scope>NUCLEOTIDE SEQUENCE [LARGE SCALE GENOMIC DNA]</scope>
    <source>
        <strain evidence="15 16">S4</strain>
    </source>
</reference>
<comment type="subcellular location">
    <subcellularLocation>
        <location evidence="1">Membrane</location>
    </subcellularLocation>
</comment>
<dbReference type="AlphaFoldDB" id="A0A1Y1XLW9"/>
<reference evidence="15 16" key="1">
    <citation type="submission" date="2016-08" db="EMBL/GenBank/DDBJ databases">
        <title>A Parts List for Fungal Cellulosomes Revealed by Comparative Genomics.</title>
        <authorList>
            <consortium name="DOE Joint Genome Institute"/>
            <person name="Haitjema C.H."/>
            <person name="Gilmore S.P."/>
            <person name="Henske J.K."/>
            <person name="Solomon K.V."/>
            <person name="De Groot R."/>
            <person name="Kuo A."/>
            <person name="Mondo S.J."/>
            <person name="Salamov A.A."/>
            <person name="Labutti K."/>
            <person name="Zhao Z."/>
            <person name="Chiniquy J."/>
            <person name="Barry K."/>
            <person name="Brewer H.M."/>
            <person name="Purvine S.O."/>
            <person name="Wright A.T."/>
            <person name="Boxma B."/>
            <person name="Van Alen T."/>
            <person name="Hackstein J.H."/>
            <person name="Baker S.E."/>
            <person name="Grigoriev I.V."/>
            <person name="O'Malley M.A."/>
        </authorList>
    </citation>
    <scope>NUCLEOTIDE SEQUENCE [LARGE SCALE GENOMIC DNA]</scope>
    <source>
        <strain evidence="15 16">S4</strain>
    </source>
</reference>
<dbReference type="GO" id="GO:0008654">
    <property type="term" value="P:phospholipid biosynthetic process"/>
    <property type="evidence" value="ECO:0007669"/>
    <property type="project" value="UniProtKB-KW"/>
</dbReference>
<dbReference type="SMART" id="SM00563">
    <property type="entry name" value="PlsC"/>
    <property type="match status" value="1"/>
</dbReference>
<keyword evidence="12 15" id="KW-0012">Acyltransferase</keyword>
<dbReference type="Proteomes" id="UP000193944">
    <property type="component" value="Unassembled WGS sequence"/>
</dbReference>
<dbReference type="STRING" id="1754192.A0A1Y1XLW9"/>
<accession>A0A1Y1XLW9</accession>
<evidence type="ECO:0000256" key="1">
    <source>
        <dbReference type="ARBA" id="ARBA00004370"/>
    </source>
</evidence>
<evidence type="ECO:0000256" key="2">
    <source>
        <dbReference type="ARBA" id="ARBA00005189"/>
    </source>
</evidence>
<keyword evidence="11" id="KW-1208">Phospholipid metabolism</keyword>
<dbReference type="Pfam" id="PF01553">
    <property type="entry name" value="Acyltransferase"/>
    <property type="match status" value="1"/>
</dbReference>
<dbReference type="PANTHER" id="PTHR23063">
    <property type="entry name" value="PHOSPHOLIPID ACYLTRANSFERASE"/>
    <property type="match status" value="1"/>
</dbReference>
<dbReference type="OrthoDB" id="2115315at2759"/>
<keyword evidence="6 13" id="KW-0812">Transmembrane</keyword>
<evidence type="ECO:0000256" key="4">
    <source>
        <dbReference type="ARBA" id="ARBA00022516"/>
    </source>
</evidence>
<dbReference type="GO" id="GO:0008374">
    <property type="term" value="F:O-acyltransferase activity"/>
    <property type="evidence" value="ECO:0007669"/>
    <property type="project" value="InterPro"/>
</dbReference>
<proteinExistence type="inferred from homology"/>
<evidence type="ECO:0000313" key="15">
    <source>
        <dbReference type="EMBL" id="ORX86760.1"/>
    </source>
</evidence>
<sequence>MEDDIDDSIFELSTEEFVKKYDANSKDPAIRNSDVVTKRLRGEAFRKLDYKKYPFHKKIGVILVCIFVLPLRLLSFIFFFFLCTLTVIISEYFEDTKGKYINNKDSEYYQMDYDLIPKSKIGRIGIKYGMSHFIRIALRLVFAFTSITIHDKRVRDKDGKPETAPILVSNHSSLMDILFLTSYYDVVPSFVALEWIGDLPFVGFVAKAMQSLFVNPSKGKGITKKIMEHTEQWEEKGIPPIVVFPEGTTSNGKYLIEFKNGAFYPLKPIQPVLIHYKFKYFNPCWVELSAFQYFSSLLTQWSNAVEITFLPVVRPTEEEKKDVTLYRDRLQEIMARELETVCINYSNRSQKMIYKEYINNKITFEECEKRYAEMKSKTK</sequence>
<comment type="pathway">
    <text evidence="2">Lipid metabolism.</text>
</comment>
<name>A0A1Y1XLW9_9FUNG</name>
<gene>
    <name evidence="15" type="ORF">BCR32DRAFT_264787</name>
</gene>
<comment type="similarity">
    <text evidence="3">Belongs to the 1-acyl-sn-glycerol-3-phosphate acyltransferase family.</text>
</comment>
<organism evidence="15 16">
    <name type="scientific">Anaeromyces robustus</name>
    <dbReference type="NCBI Taxonomy" id="1754192"/>
    <lineage>
        <taxon>Eukaryota</taxon>
        <taxon>Fungi</taxon>
        <taxon>Fungi incertae sedis</taxon>
        <taxon>Chytridiomycota</taxon>
        <taxon>Chytridiomycota incertae sedis</taxon>
        <taxon>Neocallimastigomycetes</taxon>
        <taxon>Neocallimastigales</taxon>
        <taxon>Neocallimastigaceae</taxon>
        <taxon>Anaeromyces</taxon>
    </lineage>
</organism>
<feature type="transmembrane region" description="Helical" evidence="13">
    <location>
        <begin position="61"/>
        <end position="89"/>
    </location>
</feature>
<keyword evidence="5 15" id="KW-0808">Transferase</keyword>
<dbReference type="InterPro" id="IPR045252">
    <property type="entry name" value="LPCAT1-like"/>
</dbReference>
<keyword evidence="7 13" id="KW-1133">Transmembrane helix</keyword>
<evidence type="ECO:0000256" key="3">
    <source>
        <dbReference type="ARBA" id="ARBA00008655"/>
    </source>
</evidence>
<evidence type="ECO:0000256" key="9">
    <source>
        <dbReference type="ARBA" id="ARBA00023136"/>
    </source>
</evidence>
<dbReference type="SUPFAM" id="SSF69593">
    <property type="entry name" value="Glycerol-3-phosphate (1)-acyltransferase"/>
    <property type="match status" value="1"/>
</dbReference>
<keyword evidence="9 13" id="KW-0472">Membrane</keyword>
<evidence type="ECO:0000256" key="6">
    <source>
        <dbReference type="ARBA" id="ARBA00022692"/>
    </source>
</evidence>
<evidence type="ECO:0000259" key="14">
    <source>
        <dbReference type="SMART" id="SM00563"/>
    </source>
</evidence>
<evidence type="ECO:0000256" key="13">
    <source>
        <dbReference type="SAM" id="Phobius"/>
    </source>
</evidence>
<evidence type="ECO:0000313" key="16">
    <source>
        <dbReference type="Proteomes" id="UP000193944"/>
    </source>
</evidence>
<protein>
    <submittedName>
        <fullName evidence="15">Acyltransferase</fullName>
    </submittedName>
</protein>
<evidence type="ECO:0000256" key="8">
    <source>
        <dbReference type="ARBA" id="ARBA00023098"/>
    </source>
</evidence>
<dbReference type="PANTHER" id="PTHR23063:SF52">
    <property type="entry name" value="LYSOPHOSPHATIDYLCHOLINE ACYLTRANSFERASE"/>
    <property type="match status" value="1"/>
</dbReference>
<evidence type="ECO:0000256" key="5">
    <source>
        <dbReference type="ARBA" id="ARBA00022679"/>
    </source>
</evidence>
<comment type="caution">
    <text evidence="15">The sequence shown here is derived from an EMBL/GenBank/DDBJ whole genome shotgun (WGS) entry which is preliminary data.</text>
</comment>
<keyword evidence="8" id="KW-0443">Lipid metabolism</keyword>
<evidence type="ECO:0000256" key="7">
    <source>
        <dbReference type="ARBA" id="ARBA00022989"/>
    </source>
</evidence>
<feature type="domain" description="Phospholipid/glycerol acyltransferase" evidence="14">
    <location>
        <begin position="165"/>
        <end position="277"/>
    </location>
</feature>
<keyword evidence="10" id="KW-0594">Phospholipid biosynthesis</keyword>
<dbReference type="GO" id="GO:0016020">
    <property type="term" value="C:membrane"/>
    <property type="evidence" value="ECO:0007669"/>
    <property type="project" value="UniProtKB-SubCell"/>
</dbReference>
<keyword evidence="4" id="KW-0444">Lipid biosynthesis</keyword>
<evidence type="ECO:0000256" key="12">
    <source>
        <dbReference type="ARBA" id="ARBA00023315"/>
    </source>
</evidence>
<keyword evidence="16" id="KW-1185">Reference proteome</keyword>
<dbReference type="EMBL" id="MCFG01000017">
    <property type="protein sequence ID" value="ORX86760.1"/>
    <property type="molecule type" value="Genomic_DNA"/>
</dbReference>
<evidence type="ECO:0000256" key="11">
    <source>
        <dbReference type="ARBA" id="ARBA00023264"/>
    </source>
</evidence>
<dbReference type="InterPro" id="IPR002123">
    <property type="entry name" value="Plipid/glycerol_acylTrfase"/>
</dbReference>